<dbReference type="Proteomes" id="UP001500212">
    <property type="component" value="Unassembled WGS sequence"/>
</dbReference>
<dbReference type="InterPro" id="IPR036388">
    <property type="entry name" value="WH-like_DNA-bd_sf"/>
</dbReference>
<dbReference type="Pfam" id="PF04542">
    <property type="entry name" value="Sigma70_r2"/>
    <property type="match status" value="1"/>
</dbReference>
<dbReference type="Gene3D" id="1.10.10.10">
    <property type="entry name" value="Winged helix-like DNA-binding domain superfamily/Winged helix DNA-binding domain"/>
    <property type="match status" value="1"/>
</dbReference>
<dbReference type="SUPFAM" id="SSF88659">
    <property type="entry name" value="Sigma3 and sigma4 domains of RNA polymerase sigma factors"/>
    <property type="match status" value="1"/>
</dbReference>
<reference evidence="10" key="1">
    <citation type="journal article" date="2019" name="Int. J. Syst. Evol. Microbiol.">
        <title>The Global Catalogue of Microorganisms (GCM) 10K type strain sequencing project: providing services to taxonomists for standard genome sequencing and annotation.</title>
        <authorList>
            <consortium name="The Broad Institute Genomics Platform"/>
            <consortium name="The Broad Institute Genome Sequencing Center for Infectious Disease"/>
            <person name="Wu L."/>
            <person name="Ma J."/>
        </authorList>
    </citation>
    <scope>NUCLEOTIDE SEQUENCE [LARGE SCALE GENOMIC DNA]</scope>
    <source>
        <strain evidence="10">JCM 17938</strain>
    </source>
</reference>
<feature type="region of interest" description="Disordered" evidence="6">
    <location>
        <begin position="1"/>
        <end position="46"/>
    </location>
</feature>
<dbReference type="NCBIfam" id="TIGR02937">
    <property type="entry name" value="sigma70-ECF"/>
    <property type="match status" value="1"/>
</dbReference>
<evidence type="ECO:0000259" key="7">
    <source>
        <dbReference type="Pfam" id="PF04542"/>
    </source>
</evidence>
<dbReference type="Gene3D" id="1.10.1740.10">
    <property type="match status" value="1"/>
</dbReference>
<evidence type="ECO:0000256" key="6">
    <source>
        <dbReference type="SAM" id="MobiDB-lite"/>
    </source>
</evidence>
<gene>
    <name evidence="9" type="ORF">GCM10023195_39410</name>
</gene>
<dbReference type="EMBL" id="BAABHJ010000008">
    <property type="protein sequence ID" value="GAA4609707.1"/>
    <property type="molecule type" value="Genomic_DNA"/>
</dbReference>
<evidence type="ECO:0000256" key="1">
    <source>
        <dbReference type="ARBA" id="ARBA00010641"/>
    </source>
</evidence>
<dbReference type="InterPro" id="IPR014284">
    <property type="entry name" value="RNA_pol_sigma-70_dom"/>
</dbReference>
<evidence type="ECO:0000313" key="10">
    <source>
        <dbReference type="Proteomes" id="UP001500212"/>
    </source>
</evidence>
<keyword evidence="5" id="KW-0804">Transcription</keyword>
<keyword evidence="2" id="KW-0805">Transcription regulation</keyword>
<accession>A0ABP8TN62</accession>
<evidence type="ECO:0000313" key="9">
    <source>
        <dbReference type="EMBL" id="GAA4609707.1"/>
    </source>
</evidence>
<keyword evidence="10" id="KW-1185">Reference proteome</keyword>
<sequence>MKAPVGFGEEPVMTDQPGGSPHDSARDVSAPARTRESPEPATADTTGFTDLYDRYFHDVYRYVAGRLGPDAADDIAADTFVIAFRKRDSFDVARGVARAWLLGIATNLVAQHRRKEVRRYRAMARATPDDHTDSHESRVIDQADAARLRPQIAKALAGLSTGDRDVLLLVGLGALSHDEVAQALGIPYGTVGSRLSRARKKVRAALGQEGRLNG</sequence>
<evidence type="ECO:0000256" key="3">
    <source>
        <dbReference type="ARBA" id="ARBA00023082"/>
    </source>
</evidence>
<keyword evidence="4" id="KW-0238">DNA-binding</keyword>
<comment type="caution">
    <text evidence="9">The sequence shown here is derived from an EMBL/GenBank/DDBJ whole genome shotgun (WGS) entry which is preliminary data.</text>
</comment>
<protein>
    <submittedName>
        <fullName evidence="9">RNA polymerase sigma factor</fullName>
    </submittedName>
</protein>
<dbReference type="InterPro" id="IPR013324">
    <property type="entry name" value="RNA_pol_sigma_r3/r4-like"/>
</dbReference>
<feature type="domain" description="RNA polymerase sigma factor 70 region 4 type 2" evidence="8">
    <location>
        <begin position="151"/>
        <end position="201"/>
    </location>
</feature>
<organism evidence="9 10">
    <name type="scientific">Actinoallomurus liliacearum</name>
    <dbReference type="NCBI Taxonomy" id="1080073"/>
    <lineage>
        <taxon>Bacteria</taxon>
        <taxon>Bacillati</taxon>
        <taxon>Actinomycetota</taxon>
        <taxon>Actinomycetes</taxon>
        <taxon>Streptosporangiales</taxon>
        <taxon>Thermomonosporaceae</taxon>
        <taxon>Actinoallomurus</taxon>
    </lineage>
</organism>
<dbReference type="InterPro" id="IPR013249">
    <property type="entry name" value="RNA_pol_sigma70_r4_t2"/>
</dbReference>
<keyword evidence="3" id="KW-0731">Sigma factor</keyword>
<dbReference type="PANTHER" id="PTHR43133:SF8">
    <property type="entry name" value="RNA POLYMERASE SIGMA FACTOR HI_1459-RELATED"/>
    <property type="match status" value="1"/>
</dbReference>
<evidence type="ECO:0000256" key="2">
    <source>
        <dbReference type="ARBA" id="ARBA00023015"/>
    </source>
</evidence>
<dbReference type="Pfam" id="PF08281">
    <property type="entry name" value="Sigma70_r4_2"/>
    <property type="match status" value="1"/>
</dbReference>
<name>A0ABP8TN62_9ACTN</name>
<evidence type="ECO:0000259" key="8">
    <source>
        <dbReference type="Pfam" id="PF08281"/>
    </source>
</evidence>
<dbReference type="SUPFAM" id="SSF88946">
    <property type="entry name" value="Sigma2 domain of RNA polymerase sigma factors"/>
    <property type="match status" value="1"/>
</dbReference>
<evidence type="ECO:0000256" key="4">
    <source>
        <dbReference type="ARBA" id="ARBA00023125"/>
    </source>
</evidence>
<dbReference type="PANTHER" id="PTHR43133">
    <property type="entry name" value="RNA POLYMERASE ECF-TYPE SIGMA FACTO"/>
    <property type="match status" value="1"/>
</dbReference>
<dbReference type="InterPro" id="IPR007627">
    <property type="entry name" value="RNA_pol_sigma70_r2"/>
</dbReference>
<comment type="similarity">
    <text evidence="1">Belongs to the sigma-70 factor family. ECF subfamily.</text>
</comment>
<dbReference type="InterPro" id="IPR013325">
    <property type="entry name" value="RNA_pol_sigma_r2"/>
</dbReference>
<evidence type="ECO:0000256" key="5">
    <source>
        <dbReference type="ARBA" id="ARBA00023163"/>
    </source>
</evidence>
<dbReference type="InterPro" id="IPR039425">
    <property type="entry name" value="RNA_pol_sigma-70-like"/>
</dbReference>
<feature type="domain" description="RNA polymerase sigma-70 region 2" evidence="7">
    <location>
        <begin position="51"/>
        <end position="118"/>
    </location>
</feature>
<proteinExistence type="inferred from homology"/>